<evidence type="ECO:0000256" key="1">
    <source>
        <dbReference type="SAM" id="Phobius"/>
    </source>
</evidence>
<protein>
    <submittedName>
        <fullName evidence="2">DUF2975 domain-containing protein</fullName>
    </submittedName>
</protein>
<dbReference type="RefSeq" id="WP_186835223.1">
    <property type="nucleotide sequence ID" value="NZ_JACOOQ010000013.1"/>
</dbReference>
<evidence type="ECO:0000313" key="2">
    <source>
        <dbReference type="EMBL" id="MBC5640480.1"/>
    </source>
</evidence>
<gene>
    <name evidence="2" type="ORF">H8R92_08640</name>
</gene>
<organism evidence="2 3">
    <name type="scientific">Clostridium lentum</name>
    <dbReference type="NCBI Taxonomy" id="2763037"/>
    <lineage>
        <taxon>Bacteria</taxon>
        <taxon>Bacillati</taxon>
        <taxon>Bacillota</taxon>
        <taxon>Clostridia</taxon>
        <taxon>Eubacteriales</taxon>
        <taxon>Clostridiaceae</taxon>
        <taxon>Clostridium</taxon>
    </lineage>
</organism>
<keyword evidence="1" id="KW-0812">Transmembrane</keyword>
<keyword evidence="1" id="KW-0472">Membrane</keyword>
<dbReference type="AlphaFoldDB" id="A0A8I0DNT1"/>
<dbReference type="InterPro" id="IPR021354">
    <property type="entry name" value="DUF2975"/>
</dbReference>
<accession>A0A8I0DNT1</accession>
<feature type="transmembrane region" description="Helical" evidence="1">
    <location>
        <begin position="40"/>
        <end position="61"/>
    </location>
</feature>
<dbReference type="Pfam" id="PF11188">
    <property type="entry name" value="DUF2975"/>
    <property type="match status" value="1"/>
</dbReference>
<name>A0A8I0DNT1_9CLOT</name>
<feature type="transmembrane region" description="Helical" evidence="1">
    <location>
        <begin position="82"/>
        <end position="101"/>
    </location>
</feature>
<reference evidence="2" key="1">
    <citation type="submission" date="2020-08" db="EMBL/GenBank/DDBJ databases">
        <title>Genome public.</title>
        <authorList>
            <person name="Liu C."/>
            <person name="Sun Q."/>
        </authorList>
    </citation>
    <scope>NUCLEOTIDE SEQUENCE</scope>
    <source>
        <strain evidence="2">NSJ-42</strain>
    </source>
</reference>
<dbReference type="Proteomes" id="UP000662088">
    <property type="component" value="Unassembled WGS sequence"/>
</dbReference>
<dbReference type="EMBL" id="JACOOQ010000013">
    <property type="protein sequence ID" value="MBC5640480.1"/>
    <property type="molecule type" value="Genomic_DNA"/>
</dbReference>
<feature type="transmembrane region" description="Helical" evidence="1">
    <location>
        <begin position="9"/>
        <end position="34"/>
    </location>
</feature>
<keyword evidence="1" id="KW-1133">Transmembrane helix</keyword>
<feature type="transmembrane region" description="Helical" evidence="1">
    <location>
        <begin position="121"/>
        <end position="138"/>
    </location>
</feature>
<keyword evidence="3" id="KW-1185">Reference proteome</keyword>
<evidence type="ECO:0000313" key="3">
    <source>
        <dbReference type="Proteomes" id="UP000662088"/>
    </source>
</evidence>
<comment type="caution">
    <text evidence="2">The sequence shown here is derived from an EMBL/GenBank/DDBJ whole genome shotgun (WGS) entry which is preliminary data.</text>
</comment>
<proteinExistence type="predicted"/>
<sequence>MEKAKWTNLFINMALFFVLGAFAASIIVGIGIYSGKIEASIIKLLLGVVGTILLTIILYELKKIVQLVIKKQVFIMENVKRFNIISYILYVLAIGFCFVNNEQGGMHIIDISSIFSIKFETVILLVLGSFSAVVAYVFHEAIKIREESEELKEESKYII</sequence>